<dbReference type="InterPro" id="IPR000209">
    <property type="entry name" value="Peptidase_S8/S53_dom"/>
</dbReference>
<dbReference type="AlphaFoldDB" id="A0A835LD36"/>
<evidence type="ECO:0000256" key="6">
    <source>
        <dbReference type="PIRSR" id="PIRSR615500-1"/>
    </source>
</evidence>
<dbReference type="InterPro" id="IPR022398">
    <property type="entry name" value="Peptidase_S8_His-AS"/>
</dbReference>
<feature type="domain" description="Inhibitor I9" evidence="11">
    <location>
        <begin position="69"/>
        <end position="132"/>
    </location>
</feature>
<evidence type="ECO:0000256" key="4">
    <source>
        <dbReference type="ARBA" id="ARBA00022801"/>
    </source>
</evidence>
<evidence type="ECO:0000256" key="2">
    <source>
        <dbReference type="ARBA" id="ARBA00022670"/>
    </source>
</evidence>
<dbReference type="PROSITE" id="PS00138">
    <property type="entry name" value="SUBTILASE_SER"/>
    <property type="match status" value="1"/>
</dbReference>
<dbReference type="OrthoDB" id="206201at2759"/>
<dbReference type="InterPro" id="IPR023827">
    <property type="entry name" value="Peptidase_S8_Asp-AS"/>
</dbReference>
<evidence type="ECO:0008006" key="15">
    <source>
        <dbReference type="Google" id="ProtNLM"/>
    </source>
</evidence>
<dbReference type="PANTHER" id="PTHR10795">
    <property type="entry name" value="PROPROTEIN CONVERTASE SUBTILISIN/KEXIN"/>
    <property type="match status" value="1"/>
</dbReference>
<evidence type="ECO:0000256" key="9">
    <source>
        <dbReference type="SAM" id="SignalP"/>
    </source>
</evidence>
<dbReference type="Gene3D" id="3.40.50.200">
    <property type="entry name" value="Peptidase S8/S53 domain"/>
    <property type="match status" value="1"/>
</dbReference>
<name>A0A835LD36_9MAGN</name>
<comment type="similarity">
    <text evidence="1 7 8">Belongs to the peptidase S8 family.</text>
</comment>
<evidence type="ECO:0000256" key="5">
    <source>
        <dbReference type="ARBA" id="ARBA00022825"/>
    </source>
</evidence>
<dbReference type="Gene3D" id="2.60.40.2310">
    <property type="match status" value="1"/>
</dbReference>
<evidence type="ECO:0000256" key="1">
    <source>
        <dbReference type="ARBA" id="ARBA00011073"/>
    </source>
</evidence>
<keyword evidence="4 7" id="KW-0378">Hydrolase</keyword>
<feature type="signal peptide" evidence="9">
    <location>
        <begin position="1"/>
        <end position="28"/>
    </location>
</feature>
<feature type="active site" description="Charge relay system" evidence="6 7">
    <location>
        <position position="168"/>
    </location>
</feature>
<dbReference type="InterPro" id="IPR037045">
    <property type="entry name" value="S8pro/Inhibitor_I9_sf"/>
</dbReference>
<organism evidence="13 14">
    <name type="scientific">Coptis chinensis</name>
    <dbReference type="NCBI Taxonomy" id="261450"/>
    <lineage>
        <taxon>Eukaryota</taxon>
        <taxon>Viridiplantae</taxon>
        <taxon>Streptophyta</taxon>
        <taxon>Embryophyta</taxon>
        <taxon>Tracheophyta</taxon>
        <taxon>Spermatophyta</taxon>
        <taxon>Magnoliopsida</taxon>
        <taxon>Ranunculales</taxon>
        <taxon>Ranunculaceae</taxon>
        <taxon>Coptidoideae</taxon>
        <taxon>Coptis</taxon>
    </lineage>
</organism>
<feature type="chain" id="PRO_5032589973" description="Subtilisin-like protease SBT2.4" evidence="9">
    <location>
        <begin position="29"/>
        <end position="825"/>
    </location>
</feature>
<evidence type="ECO:0000313" key="14">
    <source>
        <dbReference type="Proteomes" id="UP000631114"/>
    </source>
</evidence>
<dbReference type="Proteomes" id="UP000631114">
    <property type="component" value="Unassembled WGS sequence"/>
</dbReference>
<evidence type="ECO:0000259" key="11">
    <source>
        <dbReference type="Pfam" id="PF05922"/>
    </source>
</evidence>
<dbReference type="InterPro" id="IPR045051">
    <property type="entry name" value="SBT"/>
</dbReference>
<comment type="caution">
    <text evidence="13">The sequence shown here is derived from an EMBL/GenBank/DDBJ whole genome shotgun (WGS) entry which is preliminary data.</text>
</comment>
<gene>
    <name evidence="13" type="ORF">IFM89_030858</name>
</gene>
<evidence type="ECO:0000313" key="13">
    <source>
        <dbReference type="EMBL" id="KAF9590110.1"/>
    </source>
</evidence>
<protein>
    <recommendedName>
        <fullName evidence="15">Subtilisin-like protease SBT2.4</fullName>
    </recommendedName>
</protein>
<dbReference type="GO" id="GO:0006508">
    <property type="term" value="P:proteolysis"/>
    <property type="evidence" value="ECO:0007669"/>
    <property type="project" value="UniProtKB-KW"/>
</dbReference>
<keyword evidence="3 9" id="KW-0732">Signal</keyword>
<keyword evidence="14" id="KW-1185">Reference proteome</keyword>
<dbReference type="PRINTS" id="PR00723">
    <property type="entry name" value="SUBTILISIN"/>
</dbReference>
<dbReference type="Pfam" id="PF17766">
    <property type="entry name" value="fn3_6"/>
    <property type="match status" value="1"/>
</dbReference>
<dbReference type="CDD" id="cd02120">
    <property type="entry name" value="PA_subtilisin_like"/>
    <property type="match status" value="1"/>
</dbReference>
<evidence type="ECO:0000259" key="10">
    <source>
        <dbReference type="Pfam" id="PF00082"/>
    </source>
</evidence>
<dbReference type="Pfam" id="PF00082">
    <property type="entry name" value="Peptidase_S8"/>
    <property type="match status" value="1"/>
</dbReference>
<feature type="active site" description="Charge relay system" evidence="6 7">
    <location>
        <position position="245"/>
    </location>
</feature>
<keyword evidence="5 7" id="KW-0720">Serine protease</keyword>
<evidence type="ECO:0000259" key="12">
    <source>
        <dbReference type="Pfam" id="PF17766"/>
    </source>
</evidence>
<dbReference type="PROSITE" id="PS51892">
    <property type="entry name" value="SUBTILASE"/>
    <property type="match status" value="1"/>
</dbReference>
<evidence type="ECO:0000256" key="7">
    <source>
        <dbReference type="PROSITE-ProRule" id="PRU01240"/>
    </source>
</evidence>
<feature type="active site" description="Charge relay system" evidence="6 7">
    <location>
        <position position="608"/>
    </location>
</feature>
<feature type="domain" description="Subtilisin-like protease fibronectin type-III" evidence="12">
    <location>
        <begin position="725"/>
        <end position="819"/>
    </location>
</feature>
<dbReference type="InterPro" id="IPR010259">
    <property type="entry name" value="S8pro/Inhibitor_I9"/>
</dbReference>
<dbReference type="Pfam" id="PF05922">
    <property type="entry name" value="Inhibitor_I9"/>
    <property type="match status" value="1"/>
</dbReference>
<evidence type="ECO:0000256" key="3">
    <source>
        <dbReference type="ARBA" id="ARBA00022729"/>
    </source>
</evidence>
<dbReference type="InterPro" id="IPR015500">
    <property type="entry name" value="Peptidase_S8_subtilisin-rel"/>
</dbReference>
<dbReference type="PROSITE" id="PS00137">
    <property type="entry name" value="SUBTILASE_HIS"/>
    <property type="match status" value="1"/>
</dbReference>
<dbReference type="InterPro" id="IPR023828">
    <property type="entry name" value="Peptidase_S8_Ser-AS"/>
</dbReference>
<reference evidence="13 14" key="1">
    <citation type="submission" date="2020-10" db="EMBL/GenBank/DDBJ databases">
        <title>The Coptis chinensis genome and diversification of protoberbering-type alkaloids.</title>
        <authorList>
            <person name="Wang B."/>
            <person name="Shu S."/>
            <person name="Song C."/>
            <person name="Liu Y."/>
        </authorList>
    </citation>
    <scope>NUCLEOTIDE SEQUENCE [LARGE SCALE GENOMIC DNA]</scope>
    <source>
        <strain evidence="13">HL-2020</strain>
        <tissue evidence="13">Leaf</tissue>
    </source>
</reference>
<feature type="domain" description="Peptidase S8/S53" evidence="10">
    <location>
        <begin position="159"/>
        <end position="644"/>
    </location>
</feature>
<dbReference type="InterPro" id="IPR036852">
    <property type="entry name" value="Peptidase_S8/S53_dom_sf"/>
</dbReference>
<accession>A0A835LD36</accession>
<dbReference type="Gene3D" id="3.50.30.30">
    <property type="match status" value="1"/>
</dbReference>
<dbReference type="EMBL" id="JADFTS010000009">
    <property type="protein sequence ID" value="KAF9590110.1"/>
    <property type="molecule type" value="Genomic_DNA"/>
</dbReference>
<keyword evidence="2 7" id="KW-0645">Protease</keyword>
<dbReference type="Gene3D" id="3.30.70.80">
    <property type="entry name" value="Peptidase S8 propeptide/proteinase inhibitor I9"/>
    <property type="match status" value="1"/>
</dbReference>
<sequence>MSRMVHTASSRHARAVLVMLMIIAADFAEEQRAIYLVLVEGDPVAFCEDAAHHKDGKRTDPNSEASKFHAKHLVDSHNQILGSTLELGSYNKLYSFKHIVNGFAVHTTPSQAKKLKSAQGVKLVEKDRGAKLMTTYSPQYLGLPVGVWTKGGGGDHNGGEGVVIGIIDTGIDPRHPSFAYDPMKPFTLSNNSRFMSGGCEVGPQFPRGSCNGKIVSARYFSAGAQAVASLNASVDFLSPFDAVGHGSHVASTAAGNSGVPVVMNGFLYGMASGMAPRAGIAVYKAIYPTVATLADVVSAIDQATQDGVDILTLSIGPDEPPEDTISFLSVFEIFMLFAQRAGTFVIQAAGNHGPEPSSVVSFSPWAVGVAACRTDRRFPGSLILGNGTRVKGIGLSGPTFGKGLFQFKLVLAKDAVKINGSFPRTPEYVEECQHPEALNPVVVQGSIVICTFSAGFYNQTSTVTAIIDTAKALGFMGFAFVANPTYGDFLAQPIPFSVPGIMIPKIADVQILSEYYEQHTQRRQGRAIYKGRASIGEGRVASFHGRAPIVSRFSARGPNIVDANRNLADILKPDVLALGDQVWAAWSPISILDPILEGNTFALLSGTSMAAPHVSGIAALIKQYNPSWTPSIIASAISTTASKYDNFGEIILAEGSQVASVYPSTPFDFGAGLINPTLALDPGLVFSSDFKEYISFLCSFPDINATTIKSMTGASCNNTYAYPTDLNVPSITISALSGSRLVRRTVKNVERKPETYSCSVLQPEGVEVYVYPSTFRITPESTQDLQIKLKVTKVLDSFSFGQIVFTGSLNHIVRIHLSVLPVSVL</sequence>
<dbReference type="PROSITE" id="PS00136">
    <property type="entry name" value="SUBTILASE_ASP"/>
    <property type="match status" value="1"/>
</dbReference>
<dbReference type="SUPFAM" id="SSF52743">
    <property type="entry name" value="Subtilisin-like"/>
    <property type="match status" value="1"/>
</dbReference>
<dbReference type="GO" id="GO:0004252">
    <property type="term" value="F:serine-type endopeptidase activity"/>
    <property type="evidence" value="ECO:0007669"/>
    <property type="project" value="UniProtKB-UniRule"/>
</dbReference>
<proteinExistence type="inferred from homology"/>
<dbReference type="InterPro" id="IPR041469">
    <property type="entry name" value="Subtilisin-like_FN3"/>
</dbReference>
<evidence type="ECO:0000256" key="8">
    <source>
        <dbReference type="RuleBase" id="RU003355"/>
    </source>
</evidence>